<dbReference type="OrthoDB" id="9808602at2"/>
<organism evidence="5 6">
    <name type="scientific">Agrococcus jejuensis</name>
    <dbReference type="NCBI Taxonomy" id="399736"/>
    <lineage>
        <taxon>Bacteria</taxon>
        <taxon>Bacillati</taxon>
        <taxon>Actinomycetota</taxon>
        <taxon>Actinomycetes</taxon>
        <taxon>Micrococcales</taxon>
        <taxon>Microbacteriaceae</taxon>
        <taxon>Agrococcus</taxon>
    </lineage>
</organism>
<dbReference type="RefSeq" id="WP_092502551.1">
    <property type="nucleotide sequence ID" value="NZ_LT629695.1"/>
</dbReference>
<keyword evidence="3" id="KW-0812">Transmembrane</keyword>
<feature type="domain" description="Bacterial sugar transferase" evidence="4">
    <location>
        <begin position="12"/>
        <end position="186"/>
    </location>
</feature>
<dbReference type="STRING" id="399736.SAMN04489720_0743"/>
<gene>
    <name evidence="5" type="ORF">SAMN04489720_0743</name>
</gene>
<feature type="transmembrane region" description="Helical" evidence="3">
    <location>
        <begin position="20"/>
        <end position="40"/>
    </location>
</feature>
<keyword evidence="5" id="KW-0808">Transferase</keyword>
<dbReference type="InterPro" id="IPR003362">
    <property type="entry name" value="Bact_transf"/>
</dbReference>
<keyword evidence="3" id="KW-1133">Transmembrane helix</keyword>
<dbReference type="GO" id="GO:0016780">
    <property type="term" value="F:phosphotransferase activity, for other substituted phosphate groups"/>
    <property type="evidence" value="ECO:0007669"/>
    <property type="project" value="TreeGrafter"/>
</dbReference>
<dbReference type="Proteomes" id="UP000198822">
    <property type="component" value="Chromosome I"/>
</dbReference>
<dbReference type="PANTHER" id="PTHR30576:SF10">
    <property type="entry name" value="SLL5057 PROTEIN"/>
    <property type="match status" value="1"/>
</dbReference>
<evidence type="ECO:0000259" key="4">
    <source>
        <dbReference type="Pfam" id="PF02397"/>
    </source>
</evidence>
<evidence type="ECO:0000313" key="6">
    <source>
        <dbReference type="Proteomes" id="UP000198822"/>
    </source>
</evidence>
<protein>
    <submittedName>
        <fullName evidence="5">Sugar transferase involved in LPS biosynthesis (Colanic, teichoic acid)</fullName>
    </submittedName>
</protein>
<accession>A0A1G8B8T4</accession>
<dbReference type="PANTHER" id="PTHR30576">
    <property type="entry name" value="COLANIC BIOSYNTHESIS UDP-GLUCOSE LIPID CARRIER TRANSFERASE"/>
    <property type="match status" value="1"/>
</dbReference>
<comment type="similarity">
    <text evidence="1">Belongs to the bacterial sugar transferase family.</text>
</comment>
<dbReference type="EMBL" id="LT629695">
    <property type="protein sequence ID" value="SDH29588.1"/>
    <property type="molecule type" value="Genomic_DNA"/>
</dbReference>
<evidence type="ECO:0000256" key="1">
    <source>
        <dbReference type="ARBA" id="ARBA00006464"/>
    </source>
</evidence>
<sequence length="221" mass="24338">MSRSRYLAVRGVTDRVVAGTALVVLSPLMLAIAASILVAMGRPVLFRQRRVGTGGRDFSIVKFRTLVRDAERLGAGYVLPGMDLVPPLGHVLRSTSLDELPQLWNILVGEMAFVGPRPALRDQYERYTDRQRGRVSVPQGVTGLAQVRYRDAATFSTRIEADLEYVATVSLRTDARLLLATIGAVTRHDGIVQHQTPEDIDDLGDRRTSVAPDATTEEETR</sequence>
<name>A0A1G8B8T4_9MICO</name>
<keyword evidence="6" id="KW-1185">Reference proteome</keyword>
<keyword evidence="3" id="KW-0472">Membrane</keyword>
<reference evidence="6" key="1">
    <citation type="submission" date="2016-10" db="EMBL/GenBank/DDBJ databases">
        <authorList>
            <person name="Varghese N."/>
            <person name="Submissions S."/>
        </authorList>
    </citation>
    <scope>NUCLEOTIDE SEQUENCE [LARGE SCALE GENOMIC DNA]</scope>
    <source>
        <strain evidence="6">DSM 22002</strain>
    </source>
</reference>
<dbReference type="Pfam" id="PF02397">
    <property type="entry name" value="Bac_transf"/>
    <property type="match status" value="1"/>
</dbReference>
<feature type="region of interest" description="Disordered" evidence="2">
    <location>
        <begin position="193"/>
        <end position="221"/>
    </location>
</feature>
<dbReference type="AlphaFoldDB" id="A0A1G8B8T4"/>
<evidence type="ECO:0000256" key="2">
    <source>
        <dbReference type="SAM" id="MobiDB-lite"/>
    </source>
</evidence>
<evidence type="ECO:0000256" key="3">
    <source>
        <dbReference type="SAM" id="Phobius"/>
    </source>
</evidence>
<proteinExistence type="inferred from homology"/>
<evidence type="ECO:0000313" key="5">
    <source>
        <dbReference type="EMBL" id="SDH29588.1"/>
    </source>
</evidence>